<dbReference type="InterPro" id="IPR020103">
    <property type="entry name" value="PsdUridine_synth_cat_dom_sf"/>
</dbReference>
<dbReference type="InterPro" id="IPR020094">
    <property type="entry name" value="TruA/RsuA/RluB/E/F_N"/>
</dbReference>
<dbReference type="InterPro" id="IPR042092">
    <property type="entry name" value="PsdUridine_s_RsuA/RluB/E/F_cat"/>
</dbReference>
<comment type="similarity">
    <text evidence="1 5">Belongs to the pseudouridine synthase RsuA family.</text>
</comment>
<dbReference type="PROSITE" id="PS50889">
    <property type="entry name" value="S4"/>
    <property type="match status" value="1"/>
</dbReference>
<organism evidence="7 8">
    <name type="scientific">candidate division WOR-1 bacterium RIFOXYC2_FULL_46_14</name>
    <dbReference type="NCBI Taxonomy" id="1802587"/>
    <lineage>
        <taxon>Bacteria</taxon>
        <taxon>Bacillati</taxon>
        <taxon>Saganbacteria</taxon>
    </lineage>
</organism>
<dbReference type="CDD" id="cd02870">
    <property type="entry name" value="PseudoU_synth_RsuA_like"/>
    <property type="match status" value="1"/>
</dbReference>
<dbReference type="GO" id="GO:0120159">
    <property type="term" value="F:rRNA pseudouridine synthase activity"/>
    <property type="evidence" value="ECO:0007669"/>
    <property type="project" value="UniProtKB-ARBA"/>
</dbReference>
<dbReference type="PANTHER" id="PTHR47683">
    <property type="entry name" value="PSEUDOURIDINE SYNTHASE FAMILY PROTEIN-RELATED"/>
    <property type="match status" value="1"/>
</dbReference>
<evidence type="ECO:0000256" key="5">
    <source>
        <dbReference type="RuleBase" id="RU003887"/>
    </source>
</evidence>
<evidence type="ECO:0000256" key="3">
    <source>
        <dbReference type="ARBA" id="ARBA00023235"/>
    </source>
</evidence>
<dbReference type="Proteomes" id="UP000179242">
    <property type="component" value="Unassembled WGS sequence"/>
</dbReference>
<keyword evidence="3 5" id="KW-0413">Isomerase</keyword>
<dbReference type="Pfam" id="PF01479">
    <property type="entry name" value="S4"/>
    <property type="match status" value="1"/>
</dbReference>
<dbReference type="FunFam" id="3.30.70.1560:FF:000001">
    <property type="entry name" value="Pseudouridine synthase"/>
    <property type="match status" value="1"/>
</dbReference>
<dbReference type="InterPro" id="IPR002942">
    <property type="entry name" value="S4_RNA-bd"/>
</dbReference>
<proteinExistence type="inferred from homology"/>
<comment type="caution">
    <text evidence="7">The sequence shown here is derived from an EMBL/GenBank/DDBJ whole genome shotgun (WGS) entry which is preliminary data.</text>
</comment>
<dbReference type="CDD" id="cd00165">
    <property type="entry name" value="S4"/>
    <property type="match status" value="1"/>
</dbReference>
<reference evidence="7 8" key="1">
    <citation type="journal article" date="2016" name="Nat. Commun.">
        <title>Thousands of microbial genomes shed light on interconnected biogeochemical processes in an aquifer system.</title>
        <authorList>
            <person name="Anantharaman K."/>
            <person name="Brown C.T."/>
            <person name="Hug L.A."/>
            <person name="Sharon I."/>
            <person name="Castelle C.J."/>
            <person name="Probst A.J."/>
            <person name="Thomas B.C."/>
            <person name="Singh A."/>
            <person name="Wilkins M.J."/>
            <person name="Karaoz U."/>
            <person name="Brodie E.L."/>
            <person name="Williams K.H."/>
            <person name="Hubbard S.S."/>
            <person name="Banfield J.F."/>
        </authorList>
    </citation>
    <scope>NUCLEOTIDE SEQUENCE [LARGE SCALE GENOMIC DNA]</scope>
</reference>
<evidence type="ECO:0000256" key="1">
    <source>
        <dbReference type="ARBA" id="ARBA00008348"/>
    </source>
</evidence>
<dbReference type="InterPro" id="IPR006145">
    <property type="entry name" value="PsdUridine_synth_RsuA/RluA"/>
</dbReference>
<dbReference type="EMBL" id="MEUJ01000005">
    <property type="protein sequence ID" value="OGC39932.1"/>
    <property type="molecule type" value="Genomic_DNA"/>
</dbReference>
<dbReference type="NCBIfam" id="TIGR00093">
    <property type="entry name" value="pseudouridine synthase"/>
    <property type="match status" value="1"/>
</dbReference>
<evidence type="ECO:0000256" key="4">
    <source>
        <dbReference type="PROSITE-ProRule" id="PRU00182"/>
    </source>
</evidence>
<protein>
    <recommendedName>
        <fullName evidence="5">Pseudouridine synthase</fullName>
        <ecNumber evidence="5">5.4.99.-</ecNumber>
    </recommendedName>
</protein>
<dbReference type="AlphaFoldDB" id="A0A1F4U4S2"/>
<dbReference type="PANTHER" id="PTHR47683:SF2">
    <property type="entry name" value="RNA-BINDING S4 DOMAIN-CONTAINING PROTEIN"/>
    <property type="match status" value="1"/>
</dbReference>
<sequence length="226" mass="26029">MIRLQKYIADCGIASRRRAEELIVNSKVEVNGRTIRELGTKIDPEKDKVWVLGKAIKLSEKKVYIMLNKPKGYETTAAKKNKTIFDLVKTKERIFPVGRLDKDSSGLLILTNDGEYANQMMHPRYEHEKEYLVDIARPLSLAEIERLRRGVVILGKKTSPAKIKTLSPRRILITIHEGMNRQIRRMLEAVDNEVINLKRVRIGEVKLLNLASGEWKEFIPTTALRR</sequence>
<gene>
    <name evidence="7" type="ORF">A2438_05410</name>
</gene>
<dbReference type="SMART" id="SM00363">
    <property type="entry name" value="S4"/>
    <property type="match status" value="1"/>
</dbReference>
<evidence type="ECO:0000313" key="7">
    <source>
        <dbReference type="EMBL" id="OGC39932.1"/>
    </source>
</evidence>
<dbReference type="SUPFAM" id="SSF55174">
    <property type="entry name" value="Alpha-L RNA-binding motif"/>
    <property type="match status" value="1"/>
</dbReference>
<dbReference type="SUPFAM" id="SSF55120">
    <property type="entry name" value="Pseudouridine synthase"/>
    <property type="match status" value="1"/>
</dbReference>
<dbReference type="InterPro" id="IPR036986">
    <property type="entry name" value="S4_RNA-bd_sf"/>
</dbReference>
<dbReference type="Gene3D" id="3.30.70.1560">
    <property type="entry name" value="Alpha-L RNA-binding motif"/>
    <property type="match status" value="1"/>
</dbReference>
<feature type="domain" description="RNA-binding S4" evidence="6">
    <location>
        <begin position="2"/>
        <end position="66"/>
    </location>
</feature>
<keyword evidence="2 4" id="KW-0694">RNA-binding</keyword>
<accession>A0A1F4U4S2</accession>
<dbReference type="InterPro" id="IPR018496">
    <property type="entry name" value="PsdUridine_synth_RsuA/RluB_CS"/>
</dbReference>
<evidence type="ECO:0000313" key="8">
    <source>
        <dbReference type="Proteomes" id="UP000179242"/>
    </source>
</evidence>
<name>A0A1F4U4S2_UNCSA</name>
<dbReference type="GO" id="GO:0000455">
    <property type="term" value="P:enzyme-directed rRNA pseudouridine synthesis"/>
    <property type="evidence" value="ECO:0007669"/>
    <property type="project" value="UniProtKB-ARBA"/>
</dbReference>
<dbReference type="Gene3D" id="3.30.70.580">
    <property type="entry name" value="Pseudouridine synthase I, catalytic domain, N-terminal subdomain"/>
    <property type="match status" value="1"/>
</dbReference>
<dbReference type="EC" id="5.4.99.-" evidence="5"/>
<dbReference type="Gene3D" id="3.10.290.10">
    <property type="entry name" value="RNA-binding S4 domain"/>
    <property type="match status" value="1"/>
</dbReference>
<dbReference type="Pfam" id="PF00849">
    <property type="entry name" value="PseudoU_synth_2"/>
    <property type="match status" value="1"/>
</dbReference>
<dbReference type="GO" id="GO:0003723">
    <property type="term" value="F:RNA binding"/>
    <property type="evidence" value="ECO:0007669"/>
    <property type="project" value="UniProtKB-KW"/>
</dbReference>
<evidence type="ECO:0000256" key="2">
    <source>
        <dbReference type="ARBA" id="ARBA00022884"/>
    </source>
</evidence>
<dbReference type="GO" id="GO:0005829">
    <property type="term" value="C:cytosol"/>
    <property type="evidence" value="ECO:0007669"/>
    <property type="project" value="UniProtKB-ARBA"/>
</dbReference>
<dbReference type="InterPro" id="IPR000748">
    <property type="entry name" value="PsdUridine_synth_RsuA/RluB/E/F"/>
</dbReference>
<evidence type="ECO:0000259" key="6">
    <source>
        <dbReference type="SMART" id="SM00363"/>
    </source>
</evidence>
<dbReference type="InterPro" id="IPR050343">
    <property type="entry name" value="RsuA_PseudoU_synthase"/>
</dbReference>
<dbReference type="PROSITE" id="PS01149">
    <property type="entry name" value="PSI_RSU"/>
    <property type="match status" value="1"/>
</dbReference>
<dbReference type="FunFam" id="3.10.290.10:FF:000003">
    <property type="entry name" value="Pseudouridine synthase"/>
    <property type="match status" value="1"/>
</dbReference>